<comment type="similarity">
    <text evidence="1">Belongs to the caprin family.</text>
</comment>
<reference evidence="5" key="2">
    <citation type="journal article" date="2023" name="BMC Genomics">
        <title>Pest status, molecular evolution, and epigenetic factors derived from the genome assembly of Frankliniella fusca, a thysanopteran phytovirus vector.</title>
        <authorList>
            <person name="Catto M.A."/>
            <person name="Labadie P.E."/>
            <person name="Jacobson A.L."/>
            <person name="Kennedy G.G."/>
            <person name="Srinivasan R."/>
            <person name="Hunt B.G."/>
        </authorList>
    </citation>
    <scope>NUCLEOTIDE SEQUENCE</scope>
    <source>
        <tissue evidence="5">Head</tissue>
    </source>
</reference>
<comment type="caution">
    <text evidence="5">The sequence shown here is derived from an EMBL/GenBank/DDBJ whole genome shotgun (WGS) entry which is preliminary data.</text>
</comment>
<dbReference type="AlphaFoldDB" id="A0AAE1H7M9"/>
<feature type="compositionally biased region" description="Pro residues" evidence="3">
    <location>
        <begin position="450"/>
        <end position="462"/>
    </location>
</feature>
<organism evidence="5 6">
    <name type="scientific">Frankliniella fusca</name>
    <dbReference type="NCBI Taxonomy" id="407009"/>
    <lineage>
        <taxon>Eukaryota</taxon>
        <taxon>Metazoa</taxon>
        <taxon>Ecdysozoa</taxon>
        <taxon>Arthropoda</taxon>
        <taxon>Hexapoda</taxon>
        <taxon>Insecta</taxon>
        <taxon>Pterygota</taxon>
        <taxon>Neoptera</taxon>
        <taxon>Paraneoptera</taxon>
        <taxon>Thysanoptera</taxon>
        <taxon>Terebrantia</taxon>
        <taxon>Thripoidea</taxon>
        <taxon>Thripidae</taxon>
        <taxon>Frankliniella</taxon>
    </lineage>
</organism>
<dbReference type="Proteomes" id="UP001219518">
    <property type="component" value="Unassembled WGS sequence"/>
</dbReference>
<reference evidence="5" key="1">
    <citation type="submission" date="2021-07" db="EMBL/GenBank/DDBJ databases">
        <authorList>
            <person name="Catto M.A."/>
            <person name="Jacobson A."/>
            <person name="Kennedy G."/>
            <person name="Labadie P."/>
            <person name="Hunt B.G."/>
            <person name="Srinivasan R."/>
        </authorList>
    </citation>
    <scope>NUCLEOTIDE SEQUENCE</scope>
    <source>
        <strain evidence="5">PL_HMW_Pooled</strain>
        <tissue evidence="5">Head</tissue>
    </source>
</reference>
<feature type="compositionally biased region" description="Basic and acidic residues" evidence="3">
    <location>
        <begin position="617"/>
        <end position="632"/>
    </location>
</feature>
<feature type="compositionally biased region" description="Pro residues" evidence="3">
    <location>
        <begin position="400"/>
        <end position="422"/>
    </location>
</feature>
<evidence type="ECO:0000313" key="6">
    <source>
        <dbReference type="Proteomes" id="UP001219518"/>
    </source>
</evidence>
<sequence>MELGARSLRPGQKTEASVSQSCLVVASRRMPSAAKLVKQASTEAPDPLRQGVTIIEHKIRNLEKRKGKLESYRALQSEGKDLQPEQLAAVAKYDEVIQTLEFARDLCKQFNSISADNAKAAKKQARKEAMERQANDLARIKDVLLVQNVLNQIGTDSVREDFIQGRNGATQLTEADLQLFDTFYETVTPKSFDEVKTSVDDQLAVAADHYLNVIDGKSKDFAGVTYAALKEKITSVHACGYFDKPSVEPASEAPVEAVEAQVEGVQAEVPVEESVPVPEVVNSTFQAPQGQPPQSELPIQQPPQPTPDGGLYYTNVNPAAVFSDAAIPVPQHQIPVQPPVQVPLRPHDVINSVTSGSFNFLQDSELDSPDPSVPQPSPHQIPPSAIPPQTFSNQSFPAQVNPPPASAVPMYHPPQHQPPPHIQPVHQLPGENFSAANQNALPIPQTHLPPVSPPTAGNPPGMPYQQQMYSPERYDQSRNEHVNDNHEDSSQAEQTTQPSAPQNVNNKWPNDTDEWNNQNNDDWNNQNQNEWSQSSNNDGGYQTQRRDRGDREQRGRGKPRGTFNGYGGRGRGGSDRPYQNDRQGGNFYRNNNGEGGNFYQNGYKDGQGGYRGGRGGGMDRPRPNRGGMDRGGPRGGGPRGNSRGRGGGFRGGQSGQGVSTGGPGPKQ</sequence>
<feature type="coiled-coil region" evidence="2">
    <location>
        <begin position="113"/>
        <end position="140"/>
    </location>
</feature>
<evidence type="ECO:0000259" key="4">
    <source>
        <dbReference type="Pfam" id="PF18293"/>
    </source>
</evidence>
<feature type="compositionally biased region" description="Low complexity" evidence="3">
    <location>
        <begin position="515"/>
        <end position="538"/>
    </location>
</feature>
<feature type="compositionally biased region" description="Basic and acidic residues" evidence="3">
    <location>
        <begin position="544"/>
        <end position="555"/>
    </location>
</feature>
<feature type="compositionally biased region" description="Pro residues" evidence="3">
    <location>
        <begin position="371"/>
        <end position="386"/>
    </location>
</feature>
<dbReference type="Pfam" id="PF18293">
    <property type="entry name" value="Caprin-1_dimer"/>
    <property type="match status" value="1"/>
</dbReference>
<feature type="compositionally biased region" description="Polar residues" evidence="3">
    <location>
        <begin position="387"/>
        <end position="398"/>
    </location>
</feature>
<dbReference type="InterPro" id="IPR028816">
    <property type="entry name" value="Caprin"/>
</dbReference>
<keyword evidence="6" id="KW-1185">Reference proteome</keyword>
<dbReference type="PANTHER" id="PTHR22922">
    <property type="entry name" value="GPI-ANCHORED PROTEIN P137"/>
    <property type="match status" value="1"/>
</dbReference>
<name>A0AAE1H7M9_9NEOP</name>
<dbReference type="EMBL" id="JAHWGI010000505">
    <property type="protein sequence ID" value="KAK3916225.1"/>
    <property type="molecule type" value="Genomic_DNA"/>
</dbReference>
<keyword evidence="2" id="KW-0175">Coiled coil</keyword>
<evidence type="ECO:0000256" key="3">
    <source>
        <dbReference type="SAM" id="MobiDB-lite"/>
    </source>
</evidence>
<feature type="compositionally biased region" description="Gly residues" evidence="3">
    <location>
        <begin position="605"/>
        <end position="616"/>
    </location>
</feature>
<dbReference type="GO" id="GO:0003723">
    <property type="term" value="F:RNA binding"/>
    <property type="evidence" value="ECO:0007669"/>
    <property type="project" value="TreeGrafter"/>
</dbReference>
<evidence type="ECO:0000256" key="1">
    <source>
        <dbReference type="ARBA" id="ARBA00007950"/>
    </source>
</evidence>
<dbReference type="InterPro" id="IPR041637">
    <property type="entry name" value="Caprin-1_dimer"/>
</dbReference>
<dbReference type="GO" id="GO:0005737">
    <property type="term" value="C:cytoplasm"/>
    <property type="evidence" value="ECO:0007669"/>
    <property type="project" value="TreeGrafter"/>
</dbReference>
<feature type="compositionally biased region" description="Polar residues" evidence="3">
    <location>
        <begin position="580"/>
        <end position="592"/>
    </location>
</feature>
<evidence type="ECO:0000256" key="2">
    <source>
        <dbReference type="SAM" id="Coils"/>
    </source>
</evidence>
<evidence type="ECO:0000313" key="5">
    <source>
        <dbReference type="EMBL" id="KAK3916225.1"/>
    </source>
</evidence>
<feature type="region of interest" description="Disordered" evidence="3">
    <location>
        <begin position="284"/>
        <end position="310"/>
    </location>
</feature>
<protein>
    <submittedName>
        <fullName evidence="5">Caprin-like protein</fullName>
    </submittedName>
</protein>
<gene>
    <name evidence="5" type="ORF">KUF71_006093</name>
</gene>
<proteinExistence type="inferred from homology"/>
<accession>A0AAE1H7M9</accession>
<feature type="region of interest" description="Disordered" evidence="3">
    <location>
        <begin position="360"/>
        <end position="667"/>
    </location>
</feature>
<feature type="domain" description="Caprin-1 dimerization" evidence="4">
    <location>
        <begin position="126"/>
        <end position="243"/>
    </location>
</feature>
<feature type="compositionally biased region" description="Basic and acidic residues" evidence="3">
    <location>
        <begin position="472"/>
        <end position="489"/>
    </location>
</feature>
<feature type="compositionally biased region" description="Polar residues" evidence="3">
    <location>
        <begin position="491"/>
        <end position="509"/>
    </location>
</feature>
<dbReference type="PANTHER" id="PTHR22922:SF19">
    <property type="entry name" value="CAPRIN HOMOLOG"/>
    <property type="match status" value="1"/>
</dbReference>
<feature type="compositionally biased region" description="Gly residues" evidence="3">
    <location>
        <begin position="633"/>
        <end position="667"/>
    </location>
</feature>
<feature type="compositionally biased region" description="Polar residues" evidence="3">
    <location>
        <begin position="284"/>
        <end position="298"/>
    </location>
</feature>